<evidence type="ECO:0000256" key="6">
    <source>
        <dbReference type="ARBA" id="ARBA00048348"/>
    </source>
</evidence>
<dbReference type="GO" id="GO:0008270">
    <property type="term" value="F:zinc ion binding"/>
    <property type="evidence" value="ECO:0007669"/>
    <property type="project" value="InterPro"/>
</dbReference>
<comment type="catalytic activity">
    <reaction evidence="6">
        <text>hydrogencarbonate + H(+) = CO2 + H2O</text>
        <dbReference type="Rhea" id="RHEA:10748"/>
        <dbReference type="ChEBI" id="CHEBI:15377"/>
        <dbReference type="ChEBI" id="CHEBI:15378"/>
        <dbReference type="ChEBI" id="CHEBI:16526"/>
        <dbReference type="ChEBI" id="CHEBI:17544"/>
        <dbReference type="EC" id="4.2.1.1"/>
    </reaction>
</comment>
<evidence type="ECO:0000313" key="8">
    <source>
        <dbReference type="EMBL" id="CAG5109066.1"/>
    </source>
</evidence>
<accession>A0A8J2HS64</accession>
<dbReference type="Pfam" id="PF00194">
    <property type="entry name" value="Carb_anhydrase"/>
    <property type="match status" value="2"/>
</dbReference>
<evidence type="ECO:0000256" key="5">
    <source>
        <dbReference type="ARBA" id="ARBA00023239"/>
    </source>
</evidence>
<dbReference type="SUPFAM" id="SSF51069">
    <property type="entry name" value="Carbonic anhydrase"/>
    <property type="match status" value="2"/>
</dbReference>
<keyword evidence="4" id="KW-0862">Zinc</keyword>
<organism evidence="8 9">
    <name type="scientific">Cotesia congregata</name>
    <name type="common">Parasitoid wasp</name>
    <name type="synonym">Apanteles congregatus</name>
    <dbReference type="NCBI Taxonomy" id="51543"/>
    <lineage>
        <taxon>Eukaryota</taxon>
        <taxon>Metazoa</taxon>
        <taxon>Ecdysozoa</taxon>
        <taxon>Arthropoda</taxon>
        <taxon>Hexapoda</taxon>
        <taxon>Insecta</taxon>
        <taxon>Pterygota</taxon>
        <taxon>Neoptera</taxon>
        <taxon>Endopterygota</taxon>
        <taxon>Hymenoptera</taxon>
        <taxon>Apocrita</taxon>
        <taxon>Ichneumonoidea</taxon>
        <taxon>Braconidae</taxon>
        <taxon>Microgastrinae</taxon>
        <taxon>Cotesia</taxon>
    </lineage>
</organism>
<keyword evidence="9" id="KW-1185">Reference proteome</keyword>
<dbReference type="PANTHER" id="PTHR18952">
    <property type="entry name" value="CARBONIC ANHYDRASE"/>
    <property type="match status" value="1"/>
</dbReference>
<evidence type="ECO:0000313" key="9">
    <source>
        <dbReference type="Proteomes" id="UP000786811"/>
    </source>
</evidence>
<dbReference type="InterPro" id="IPR001148">
    <property type="entry name" value="CA_dom"/>
</dbReference>
<comment type="caution">
    <text evidence="8">The sequence shown here is derived from an EMBL/GenBank/DDBJ whole genome shotgun (WGS) entry which is preliminary data.</text>
</comment>
<evidence type="ECO:0000259" key="7">
    <source>
        <dbReference type="PROSITE" id="PS51144"/>
    </source>
</evidence>
<evidence type="ECO:0000256" key="2">
    <source>
        <dbReference type="ARBA" id="ARBA00012925"/>
    </source>
</evidence>
<keyword evidence="5" id="KW-0456">Lyase</keyword>
<evidence type="ECO:0000256" key="1">
    <source>
        <dbReference type="ARBA" id="ARBA00010718"/>
    </source>
</evidence>
<dbReference type="Proteomes" id="UP000786811">
    <property type="component" value="Unassembled WGS sequence"/>
</dbReference>
<name>A0A8J2HS64_COTCN</name>
<dbReference type="AlphaFoldDB" id="A0A8J2HS64"/>
<dbReference type="OrthoDB" id="429145at2759"/>
<feature type="domain" description="Alpha-carbonic anhydrase" evidence="7">
    <location>
        <begin position="117"/>
        <end position="348"/>
    </location>
</feature>
<dbReference type="EC" id="4.2.1.1" evidence="2"/>
<dbReference type="PROSITE" id="PS51144">
    <property type="entry name" value="ALPHA_CA_2"/>
    <property type="match status" value="2"/>
</dbReference>
<dbReference type="PANTHER" id="PTHR18952:SF265">
    <property type="entry name" value="CARBONIC ANHYDRASE"/>
    <property type="match status" value="1"/>
</dbReference>
<keyword evidence="3" id="KW-0479">Metal-binding</keyword>
<reference evidence="8" key="1">
    <citation type="submission" date="2021-04" db="EMBL/GenBank/DDBJ databases">
        <authorList>
            <person name="Chebbi M.A.C M."/>
        </authorList>
    </citation>
    <scope>NUCLEOTIDE SEQUENCE</scope>
</reference>
<dbReference type="Gene3D" id="3.10.200.10">
    <property type="entry name" value="Alpha carbonic anhydrase"/>
    <property type="match status" value="2"/>
</dbReference>
<dbReference type="SMART" id="SM01057">
    <property type="entry name" value="Carb_anhydrase"/>
    <property type="match status" value="2"/>
</dbReference>
<dbReference type="InterPro" id="IPR023561">
    <property type="entry name" value="Carbonic_anhydrase_a-class"/>
</dbReference>
<protein>
    <recommendedName>
        <fullName evidence="2">carbonic anhydrase</fullName>
        <ecNumber evidence="2">4.2.1.1</ecNumber>
    </recommendedName>
</protein>
<dbReference type="EMBL" id="CAJNRD030001124">
    <property type="protein sequence ID" value="CAG5109066.1"/>
    <property type="molecule type" value="Genomic_DNA"/>
</dbReference>
<comment type="similarity">
    <text evidence="1">Belongs to the alpha-carbonic anhydrase family.</text>
</comment>
<dbReference type="CDD" id="cd00326">
    <property type="entry name" value="alpha_CA"/>
    <property type="match status" value="2"/>
</dbReference>
<proteinExistence type="inferred from homology"/>
<dbReference type="GO" id="GO:0004089">
    <property type="term" value="F:carbonate dehydratase activity"/>
    <property type="evidence" value="ECO:0007669"/>
    <property type="project" value="UniProtKB-EC"/>
</dbReference>
<sequence>MAYNSRGYRAVRAPEVTLRCGYRVKVPRLATDELHNSRGSSDELSSPDSILYHSIIYTRPEMAYLQHNIIPPYTTKIGSEEHKFLTKITEKIPEVIQLENEIEIEPFSAEILYQSSNDYSYSNANDWKNEFPECGGMEQSPLDVGENYDIEDKLMKIIYEWADGEEKIPKVHGNALDSDFILHSIQFRWGSDLKSGSEHRLRDKSFPMEVQLVHVDFEFDSFEDALEYGRGIMIHSSFFKIGTEEHKFLTKITEKIPEVIEPGTETEIEPFSVRILYQSSDAVNFLIYHGSLTHPPCTESVMWMISDKIFPATEEQLQLFHTLKLLNDDDHNNRPLQQRNNRRTRLTVQDYSYKNAGEWKNENPQCGGSQQSPLDVDRDEIENSSGESSAIKFKHIFSTVPERLILKNDGHTLKFIFKWADGEKKIPYVSGSSLEHKYLIHSFQFRWSSDVNSGSEHQISGKSYPIEMQSVHYNDEYDNYEDAENTEKGILIYSLFYEVGSEEFEFLTKIIDKFPEVTEPGTATEIEPFAMGDVFDDDNSANFFVYQGSLTHPPCYESVIWVVSDRIIPATLEQLLAFQKLNLLNNDDHNNRPLQEINDRKFELVVKGMK</sequence>
<feature type="domain" description="Alpha-carbonic anhydrase" evidence="7">
    <location>
        <begin position="349"/>
        <end position="606"/>
    </location>
</feature>
<evidence type="ECO:0000256" key="4">
    <source>
        <dbReference type="ARBA" id="ARBA00022833"/>
    </source>
</evidence>
<gene>
    <name evidence="8" type="ORF">HICCMSTLAB_LOCUS13702</name>
</gene>
<dbReference type="InterPro" id="IPR036398">
    <property type="entry name" value="CA_dom_sf"/>
</dbReference>
<evidence type="ECO:0000256" key="3">
    <source>
        <dbReference type="ARBA" id="ARBA00022723"/>
    </source>
</evidence>